<dbReference type="GO" id="GO:1990904">
    <property type="term" value="C:ribonucleoprotein complex"/>
    <property type="evidence" value="ECO:0007669"/>
    <property type="project" value="TreeGrafter"/>
</dbReference>
<dbReference type="AlphaFoldDB" id="A0A448X003"/>
<feature type="non-terminal residue" evidence="1">
    <location>
        <position position="250"/>
    </location>
</feature>
<dbReference type="Gene3D" id="3.40.50.300">
    <property type="entry name" value="P-loop containing nucleotide triphosphate hydrolases"/>
    <property type="match status" value="1"/>
</dbReference>
<evidence type="ECO:0000313" key="2">
    <source>
        <dbReference type="Proteomes" id="UP000784294"/>
    </source>
</evidence>
<comment type="caution">
    <text evidence="1">The sequence shown here is derived from an EMBL/GenBank/DDBJ whole genome shotgun (WGS) entry which is preliminary data.</text>
</comment>
<dbReference type="OrthoDB" id="364892at2759"/>
<dbReference type="EMBL" id="CAAALY010068764">
    <property type="protein sequence ID" value="VEL24635.1"/>
    <property type="molecule type" value="Genomic_DNA"/>
</dbReference>
<dbReference type="PANTHER" id="PTHR42908">
    <property type="entry name" value="TRANSLATION ELONGATION FACTOR-RELATED"/>
    <property type="match status" value="1"/>
</dbReference>
<dbReference type="SUPFAM" id="SSF52540">
    <property type="entry name" value="P-loop containing nucleoside triphosphate hydrolases"/>
    <property type="match status" value="1"/>
</dbReference>
<dbReference type="GO" id="GO:0005829">
    <property type="term" value="C:cytosol"/>
    <property type="evidence" value="ECO:0007669"/>
    <property type="project" value="TreeGrafter"/>
</dbReference>
<dbReference type="GO" id="GO:0043022">
    <property type="term" value="F:ribosome binding"/>
    <property type="evidence" value="ECO:0007669"/>
    <property type="project" value="TreeGrafter"/>
</dbReference>
<dbReference type="Proteomes" id="UP000784294">
    <property type="component" value="Unassembled WGS sequence"/>
</dbReference>
<organism evidence="1 2">
    <name type="scientific">Protopolystoma xenopodis</name>
    <dbReference type="NCBI Taxonomy" id="117903"/>
    <lineage>
        <taxon>Eukaryota</taxon>
        <taxon>Metazoa</taxon>
        <taxon>Spiralia</taxon>
        <taxon>Lophotrochozoa</taxon>
        <taxon>Platyhelminthes</taxon>
        <taxon>Monogenea</taxon>
        <taxon>Polyopisthocotylea</taxon>
        <taxon>Polystomatidea</taxon>
        <taxon>Polystomatidae</taxon>
        <taxon>Protopolystoma</taxon>
    </lineage>
</organism>
<gene>
    <name evidence="1" type="ORF">PXEA_LOCUS18075</name>
</gene>
<protein>
    <submittedName>
        <fullName evidence="1">Uncharacterized protein</fullName>
    </submittedName>
</protein>
<sequence>VRLCDGAIIVVDVVEGVCPQVQFDNIIFFLSDTHNRLVTELKLSPLQAYDRLLQTVEQVNSILAEMFAAEILQKNYYRAQHKIRPDANKNTQMSNISSVIPEDFSSIEKPLLVYDWVASSEKTVDSDLYFNPSRGNVIFSSAIDTWGFRLVDFARIWADRLGIQLEELKLALWGDWYLTSEKSGVTSKDLSGGEQSGSEVHVIKNGARSKGKKPIFVQLVLEQLWSSYEVRYNALLLPCHCSLVFMLLSC</sequence>
<reference evidence="1" key="1">
    <citation type="submission" date="2018-11" db="EMBL/GenBank/DDBJ databases">
        <authorList>
            <consortium name="Pathogen Informatics"/>
        </authorList>
    </citation>
    <scope>NUCLEOTIDE SEQUENCE</scope>
</reference>
<dbReference type="GO" id="GO:0003924">
    <property type="term" value="F:GTPase activity"/>
    <property type="evidence" value="ECO:0007669"/>
    <property type="project" value="TreeGrafter"/>
</dbReference>
<accession>A0A448X003</accession>
<keyword evidence="2" id="KW-1185">Reference proteome</keyword>
<dbReference type="InterPro" id="IPR027417">
    <property type="entry name" value="P-loop_NTPase"/>
</dbReference>
<proteinExistence type="predicted"/>
<name>A0A448X003_9PLAT</name>
<evidence type="ECO:0000313" key="1">
    <source>
        <dbReference type="EMBL" id="VEL24635.1"/>
    </source>
</evidence>
<dbReference type="PANTHER" id="PTHR42908:SF3">
    <property type="entry name" value="ELONGATION FACTOR-LIKE GTPASE 1"/>
    <property type="match status" value="1"/>
</dbReference>
<dbReference type="GO" id="GO:0042256">
    <property type="term" value="P:cytosolic ribosome assembly"/>
    <property type="evidence" value="ECO:0007669"/>
    <property type="project" value="TreeGrafter"/>
</dbReference>